<dbReference type="PRINTS" id="PR00344">
    <property type="entry name" value="BCTRLSENSOR"/>
</dbReference>
<evidence type="ECO:0000256" key="10">
    <source>
        <dbReference type="ARBA" id="ARBA00022840"/>
    </source>
</evidence>
<evidence type="ECO:0000259" key="15">
    <source>
        <dbReference type="PROSITE" id="PS50109"/>
    </source>
</evidence>
<comment type="subcellular location">
    <subcellularLocation>
        <location evidence="2">Cell membrane</location>
        <topology evidence="2">Multi-pass membrane protein</topology>
    </subcellularLocation>
</comment>
<dbReference type="Gene3D" id="1.10.287.130">
    <property type="match status" value="1"/>
</dbReference>
<dbReference type="Pfam" id="PF02518">
    <property type="entry name" value="HATPase_c"/>
    <property type="match status" value="1"/>
</dbReference>
<dbReference type="PROSITE" id="PS50109">
    <property type="entry name" value="HIS_KIN"/>
    <property type="match status" value="1"/>
</dbReference>
<name>A0A1B2E916_9BACL</name>
<dbReference type="Pfam" id="PF07694">
    <property type="entry name" value="5TM-5TMR_LYT"/>
    <property type="match status" value="1"/>
</dbReference>
<dbReference type="GO" id="GO:0005524">
    <property type="term" value="F:ATP binding"/>
    <property type="evidence" value="ECO:0007669"/>
    <property type="project" value="UniProtKB-KW"/>
</dbReference>
<dbReference type="SMART" id="SM00388">
    <property type="entry name" value="HisKA"/>
    <property type="match status" value="1"/>
</dbReference>
<feature type="domain" description="Histidine kinase" evidence="15">
    <location>
        <begin position="207"/>
        <end position="416"/>
    </location>
</feature>
<feature type="transmembrane region" description="Helical" evidence="14">
    <location>
        <begin position="159"/>
        <end position="179"/>
    </location>
</feature>
<evidence type="ECO:0000256" key="12">
    <source>
        <dbReference type="ARBA" id="ARBA00023012"/>
    </source>
</evidence>
<dbReference type="InterPro" id="IPR005467">
    <property type="entry name" value="His_kinase_dom"/>
</dbReference>
<dbReference type="SUPFAM" id="SSF47384">
    <property type="entry name" value="Homodimeric domain of signal transducing histidine kinase"/>
    <property type="match status" value="1"/>
</dbReference>
<dbReference type="GO" id="GO:0071555">
    <property type="term" value="P:cell wall organization"/>
    <property type="evidence" value="ECO:0007669"/>
    <property type="project" value="InterPro"/>
</dbReference>
<dbReference type="Pfam" id="PF00512">
    <property type="entry name" value="HisKA"/>
    <property type="match status" value="1"/>
</dbReference>
<feature type="transmembrane region" description="Helical" evidence="14">
    <location>
        <begin position="99"/>
        <end position="120"/>
    </location>
</feature>
<evidence type="ECO:0000256" key="6">
    <source>
        <dbReference type="ARBA" id="ARBA00022679"/>
    </source>
</evidence>
<dbReference type="Gene3D" id="3.30.565.10">
    <property type="entry name" value="Histidine kinase-like ATPase, C-terminal domain"/>
    <property type="match status" value="1"/>
</dbReference>
<gene>
    <name evidence="16" type="ORF">BBD41_07990</name>
</gene>
<evidence type="ECO:0000256" key="11">
    <source>
        <dbReference type="ARBA" id="ARBA00022989"/>
    </source>
</evidence>
<evidence type="ECO:0000313" key="16">
    <source>
        <dbReference type="EMBL" id="ANY76478.1"/>
    </source>
</evidence>
<keyword evidence="4" id="KW-1003">Cell membrane</keyword>
<feature type="transmembrane region" description="Helical" evidence="14">
    <location>
        <begin position="127"/>
        <end position="147"/>
    </location>
</feature>
<dbReference type="EC" id="2.7.13.3" evidence="3"/>
<dbReference type="GO" id="GO:0000155">
    <property type="term" value="F:phosphorelay sensor kinase activity"/>
    <property type="evidence" value="ECO:0007669"/>
    <property type="project" value="InterPro"/>
</dbReference>
<sequence length="417" mass="46489">MTVIKDTLLQLLFALMPSVVYSIYYRNLTVNYSRSFIIVICSLCLVLSMTFASSAQAGLIFDIRYVIMFFGILFGGLTTGWILLVEFLIYRLYIGGSGVIDAIIILVITFPLSVMLASVYQRTRHRLWIVFTAGISFSVIPLTVLYITKPDYIMNQLLFNILAIPVQNSLGIWLLITLFNKSVTDKELSLRYVQNEKAEAVNHVAASLAHEVRNPLTTVLGFLQLMKSGTFSPEKTNRFLEISMEEIRRTEQILSDYLSISKPAASIRQRLELISQMQAVVEVMTSYANMNNVALRIRCPQTPIFISGSTAELKQLLVNFIKNAIEASKDVTKGTVEISIREEPPHVVIQIEDNGIGMTEEQLNRLGSIYYSTKMNGTGLGLTFSYQAIRAMNGSVSVSSEPLSGTTFVIRLPIAGG</sequence>
<keyword evidence="9 16" id="KW-0418">Kinase</keyword>
<keyword evidence="11 14" id="KW-1133">Transmembrane helix</keyword>
<dbReference type="InterPro" id="IPR004358">
    <property type="entry name" value="Sig_transdc_His_kin-like_C"/>
</dbReference>
<proteinExistence type="predicted"/>
<evidence type="ECO:0000256" key="5">
    <source>
        <dbReference type="ARBA" id="ARBA00022553"/>
    </source>
</evidence>
<evidence type="ECO:0000256" key="3">
    <source>
        <dbReference type="ARBA" id="ARBA00012438"/>
    </source>
</evidence>
<evidence type="ECO:0000256" key="9">
    <source>
        <dbReference type="ARBA" id="ARBA00022777"/>
    </source>
</evidence>
<dbReference type="SUPFAM" id="SSF55874">
    <property type="entry name" value="ATPase domain of HSP90 chaperone/DNA topoisomerase II/histidine kinase"/>
    <property type="match status" value="1"/>
</dbReference>
<keyword evidence="12" id="KW-0902">Two-component regulatory system</keyword>
<dbReference type="SMART" id="SM00387">
    <property type="entry name" value="HATPase_c"/>
    <property type="match status" value="1"/>
</dbReference>
<evidence type="ECO:0000256" key="7">
    <source>
        <dbReference type="ARBA" id="ARBA00022692"/>
    </source>
</evidence>
<dbReference type="PANTHER" id="PTHR43547:SF2">
    <property type="entry name" value="HYBRID SIGNAL TRANSDUCTION HISTIDINE KINASE C"/>
    <property type="match status" value="1"/>
</dbReference>
<keyword evidence="7 14" id="KW-0812">Transmembrane</keyword>
<dbReference type="EMBL" id="CP016809">
    <property type="protein sequence ID" value="ANY76478.1"/>
    <property type="molecule type" value="Genomic_DNA"/>
</dbReference>
<dbReference type="KEGG" id="pib:BBD41_07990"/>
<evidence type="ECO:0000256" key="8">
    <source>
        <dbReference type="ARBA" id="ARBA00022741"/>
    </source>
</evidence>
<evidence type="ECO:0000256" key="13">
    <source>
        <dbReference type="ARBA" id="ARBA00023136"/>
    </source>
</evidence>
<dbReference type="InterPro" id="IPR011620">
    <property type="entry name" value="Sig_transdc_His_kinase_LytS_TM"/>
</dbReference>
<keyword evidence="8" id="KW-0547">Nucleotide-binding</keyword>
<keyword evidence="6" id="KW-0808">Transferase</keyword>
<dbReference type="InterPro" id="IPR036097">
    <property type="entry name" value="HisK_dim/P_sf"/>
</dbReference>
<evidence type="ECO:0000256" key="4">
    <source>
        <dbReference type="ARBA" id="ARBA00022475"/>
    </source>
</evidence>
<dbReference type="RefSeq" id="WP_099480514.1">
    <property type="nucleotide sequence ID" value="NZ_CP016809.1"/>
</dbReference>
<dbReference type="InterPro" id="IPR003594">
    <property type="entry name" value="HATPase_dom"/>
</dbReference>
<dbReference type="GO" id="GO:0005886">
    <property type="term" value="C:plasma membrane"/>
    <property type="evidence" value="ECO:0007669"/>
    <property type="project" value="UniProtKB-SubCell"/>
</dbReference>
<accession>A0A1B2E916</accession>
<keyword evidence="10" id="KW-0067">ATP-binding</keyword>
<evidence type="ECO:0000256" key="2">
    <source>
        <dbReference type="ARBA" id="ARBA00004651"/>
    </source>
</evidence>
<feature type="transmembrane region" description="Helical" evidence="14">
    <location>
        <begin position="32"/>
        <end position="53"/>
    </location>
</feature>
<organism evidence="16">
    <name type="scientific">Paenibacillus ihbetae</name>
    <dbReference type="NCBI Taxonomy" id="1870820"/>
    <lineage>
        <taxon>Bacteria</taxon>
        <taxon>Bacillati</taxon>
        <taxon>Bacillota</taxon>
        <taxon>Bacilli</taxon>
        <taxon>Bacillales</taxon>
        <taxon>Paenibacillaceae</taxon>
        <taxon>Paenibacillus</taxon>
    </lineage>
</organism>
<dbReference type="AlphaFoldDB" id="A0A1B2E916"/>
<dbReference type="CDD" id="cd00082">
    <property type="entry name" value="HisKA"/>
    <property type="match status" value="1"/>
</dbReference>
<comment type="catalytic activity">
    <reaction evidence="1">
        <text>ATP + protein L-histidine = ADP + protein N-phospho-L-histidine.</text>
        <dbReference type="EC" id="2.7.13.3"/>
    </reaction>
</comment>
<dbReference type="CDD" id="cd00075">
    <property type="entry name" value="HATPase"/>
    <property type="match status" value="1"/>
</dbReference>
<dbReference type="InterPro" id="IPR036890">
    <property type="entry name" value="HATPase_C_sf"/>
</dbReference>
<keyword evidence="13 14" id="KW-0472">Membrane</keyword>
<dbReference type="InterPro" id="IPR003661">
    <property type="entry name" value="HisK_dim/P_dom"/>
</dbReference>
<protein>
    <recommendedName>
        <fullName evidence="3">histidine kinase</fullName>
        <ecNumber evidence="3">2.7.13.3</ecNumber>
    </recommendedName>
</protein>
<evidence type="ECO:0000256" key="14">
    <source>
        <dbReference type="SAM" id="Phobius"/>
    </source>
</evidence>
<reference evidence="16" key="1">
    <citation type="submission" date="2016-08" db="EMBL/GenBank/DDBJ databases">
        <title>Complete Genome Seqeunce of Paenibacillus sp. nov. IHBB 9852 from high altitute lake of Indian trans-Himalayas.</title>
        <authorList>
            <person name="Kiran S."/>
            <person name="Swarnkar M.K."/>
            <person name="Rana A."/>
            <person name="Tewari R."/>
            <person name="Gulati A."/>
        </authorList>
    </citation>
    <scope>NUCLEOTIDE SEQUENCE [LARGE SCALE GENOMIC DNA]</scope>
    <source>
        <strain evidence="16">IHBB 9852</strain>
    </source>
</reference>
<feature type="transmembrane region" description="Helical" evidence="14">
    <location>
        <begin position="65"/>
        <end position="93"/>
    </location>
</feature>
<evidence type="ECO:0000256" key="1">
    <source>
        <dbReference type="ARBA" id="ARBA00000085"/>
    </source>
</evidence>
<dbReference type="PANTHER" id="PTHR43547">
    <property type="entry name" value="TWO-COMPONENT HISTIDINE KINASE"/>
    <property type="match status" value="1"/>
</dbReference>
<keyword evidence="5" id="KW-0597">Phosphoprotein</keyword>